<keyword evidence="1 4" id="KW-0489">Methyltransferase</keyword>
<dbReference type="AlphaFoldDB" id="A0A3A2ZX35"/>
<dbReference type="OrthoDB" id="66144at2759"/>
<dbReference type="Pfam" id="PF13649">
    <property type="entry name" value="Methyltransf_25"/>
    <property type="match status" value="1"/>
</dbReference>
<dbReference type="PANTHER" id="PTHR43861:SF1">
    <property type="entry name" value="TRANS-ACONITATE 2-METHYLTRANSFERASE"/>
    <property type="match status" value="1"/>
</dbReference>
<feature type="domain" description="Methyltransferase" evidence="3">
    <location>
        <begin position="38"/>
        <end position="129"/>
    </location>
</feature>
<dbReference type="SUPFAM" id="SSF53335">
    <property type="entry name" value="S-adenosyl-L-methionine-dependent methyltransferases"/>
    <property type="match status" value="1"/>
</dbReference>
<dbReference type="InterPro" id="IPR041698">
    <property type="entry name" value="Methyltransf_25"/>
</dbReference>
<dbReference type="EMBL" id="MVGC01000001">
    <property type="protein sequence ID" value="RJE27616.1"/>
    <property type="molecule type" value="Genomic_DNA"/>
</dbReference>
<evidence type="ECO:0000313" key="5">
    <source>
        <dbReference type="Proteomes" id="UP000266188"/>
    </source>
</evidence>
<dbReference type="Proteomes" id="UP000266188">
    <property type="component" value="Unassembled WGS sequence"/>
</dbReference>
<name>A0A3A2ZX35_9EURO</name>
<keyword evidence="2 4" id="KW-0808">Transferase</keyword>
<dbReference type="NCBIfam" id="NF002463">
    <property type="entry name" value="PRK01683.1"/>
    <property type="match status" value="1"/>
</dbReference>
<dbReference type="Gene3D" id="1.10.150.290">
    <property type="entry name" value="S-adenosyl-L-methionine-dependent methyltransferases"/>
    <property type="match status" value="1"/>
</dbReference>
<organism evidence="4 5">
    <name type="scientific">Aspergillus sclerotialis</name>
    <dbReference type="NCBI Taxonomy" id="2070753"/>
    <lineage>
        <taxon>Eukaryota</taxon>
        <taxon>Fungi</taxon>
        <taxon>Dikarya</taxon>
        <taxon>Ascomycota</taxon>
        <taxon>Pezizomycotina</taxon>
        <taxon>Eurotiomycetes</taxon>
        <taxon>Eurotiomycetidae</taxon>
        <taxon>Eurotiales</taxon>
        <taxon>Aspergillaceae</taxon>
        <taxon>Aspergillus</taxon>
        <taxon>Aspergillus subgen. Polypaecilum</taxon>
    </lineage>
</organism>
<comment type="caution">
    <text evidence="4">The sequence shown here is derived from an EMBL/GenBank/DDBJ whole genome shotgun (WGS) entry which is preliminary data.</text>
</comment>
<evidence type="ECO:0000256" key="2">
    <source>
        <dbReference type="ARBA" id="ARBA00022679"/>
    </source>
</evidence>
<dbReference type="STRING" id="2070753.A0A3A2ZX35"/>
<evidence type="ECO:0000259" key="3">
    <source>
        <dbReference type="Pfam" id="PF13649"/>
    </source>
</evidence>
<dbReference type="CDD" id="cd02440">
    <property type="entry name" value="AdoMet_MTases"/>
    <property type="match status" value="1"/>
</dbReference>
<accession>A0A3A2ZX35</accession>
<sequence>MAGTKDWNAMQYLMFEDERTRPCYDLASRIPLQSPCHIVDLGCGPGNSTAVLASRFPQAHLTGLDSSPDMIEKAKKRLPDTQFTLADLSSYTPSGPVDVFFSNATLQWLPSADRINVITRLIDSQKSGGIFAFQVPDNLSEPSHEAMRQTASDGPWAKTLKSLQGGRESIQSPQELYDHLKPLCSRIDLWHTTYYHVLDGHEAIVEWLKSTGLRPFIDPLSPEEREGFLDAYRNRLKGAYSACYDGKVILPFPRLFMVAVKA</sequence>
<gene>
    <name evidence="4" type="ORF">PHISCL_00041</name>
</gene>
<dbReference type="InterPro" id="IPR029063">
    <property type="entry name" value="SAM-dependent_MTases_sf"/>
</dbReference>
<dbReference type="PANTHER" id="PTHR43861">
    <property type="entry name" value="TRANS-ACONITATE 2-METHYLTRANSFERASE-RELATED"/>
    <property type="match status" value="1"/>
</dbReference>
<dbReference type="InterPro" id="IPR023149">
    <property type="entry name" value="Trans_acon_MeTrfase_C"/>
</dbReference>
<reference evidence="5" key="1">
    <citation type="submission" date="2017-02" db="EMBL/GenBank/DDBJ databases">
        <authorList>
            <person name="Tafer H."/>
            <person name="Lopandic K."/>
        </authorList>
    </citation>
    <scope>NUCLEOTIDE SEQUENCE [LARGE SCALE GENOMIC DNA]</scope>
    <source>
        <strain evidence="5">CBS 366.77</strain>
    </source>
</reference>
<dbReference type="GO" id="GO:0030798">
    <property type="term" value="F:trans-aconitate 2-methyltransferase activity"/>
    <property type="evidence" value="ECO:0007669"/>
    <property type="project" value="InterPro"/>
</dbReference>
<dbReference type="GO" id="GO:0032259">
    <property type="term" value="P:methylation"/>
    <property type="evidence" value="ECO:0007669"/>
    <property type="project" value="UniProtKB-KW"/>
</dbReference>
<protein>
    <submittedName>
        <fullName evidence="4">Trans-aconitate 2-methyltransferase</fullName>
    </submittedName>
</protein>
<keyword evidence="5" id="KW-1185">Reference proteome</keyword>
<proteinExistence type="predicted"/>
<dbReference type="Gene3D" id="3.40.50.150">
    <property type="entry name" value="Vaccinia Virus protein VP39"/>
    <property type="match status" value="1"/>
</dbReference>
<evidence type="ECO:0000313" key="4">
    <source>
        <dbReference type="EMBL" id="RJE27616.1"/>
    </source>
</evidence>
<evidence type="ECO:0000256" key="1">
    <source>
        <dbReference type="ARBA" id="ARBA00022603"/>
    </source>
</evidence>